<dbReference type="GO" id="GO:0006896">
    <property type="term" value="P:Golgi to vacuole transport"/>
    <property type="evidence" value="ECO:0007669"/>
    <property type="project" value="TreeGrafter"/>
</dbReference>
<gene>
    <name evidence="10" type="ORF">TEA_030052</name>
</gene>
<dbReference type="InterPro" id="IPR002553">
    <property type="entry name" value="Clathrin/coatomer_adapt-like_N"/>
</dbReference>
<dbReference type="STRING" id="542762.A0A4S4DCJ8"/>
<dbReference type="PANTHER" id="PTHR22781:SF12">
    <property type="entry name" value="AP-3 COMPLEX SUBUNIT DELTA-1"/>
    <property type="match status" value="1"/>
</dbReference>
<evidence type="ECO:0000256" key="2">
    <source>
        <dbReference type="ARBA" id="ARBA00006613"/>
    </source>
</evidence>
<dbReference type="InterPro" id="IPR016024">
    <property type="entry name" value="ARM-type_fold"/>
</dbReference>
<feature type="domain" description="Clathrin/coatomer adaptor adaptin-like N-terminal" evidence="9">
    <location>
        <begin position="30"/>
        <end position="509"/>
    </location>
</feature>
<evidence type="ECO:0000313" key="10">
    <source>
        <dbReference type="EMBL" id="THG00328.1"/>
    </source>
</evidence>
<keyword evidence="3 7" id="KW-0813">Transport</keyword>
<dbReference type="Gene3D" id="1.25.10.10">
    <property type="entry name" value="Leucine-rich Repeat Variant"/>
    <property type="match status" value="1"/>
</dbReference>
<keyword evidence="4" id="KW-0677">Repeat</keyword>
<dbReference type="InterPro" id="IPR011989">
    <property type="entry name" value="ARM-like"/>
</dbReference>
<dbReference type="EMBL" id="SDRB02011711">
    <property type="protein sequence ID" value="THG00328.1"/>
    <property type="molecule type" value="Genomic_DNA"/>
</dbReference>
<evidence type="ECO:0000256" key="3">
    <source>
        <dbReference type="ARBA" id="ARBA00022448"/>
    </source>
</evidence>
<feature type="region of interest" description="Disordered" evidence="8">
    <location>
        <begin position="782"/>
        <end position="801"/>
    </location>
</feature>
<keyword evidence="11" id="KW-1185">Reference proteome</keyword>
<keyword evidence="6" id="KW-0472">Membrane</keyword>
<comment type="function">
    <text evidence="7">Part of the AP-3 complex, an adaptor-related complex which seems to be clathrin-associated. The complex is associated with the Golgi region as well as more peripheral structures. It facilitates the budding of vesicles from the Golgi membrane and may be directly involved in trafficking to the vacuole. It also function in maintaining the identity of lytic vacuoles and in regulating the transition between storage and lytic vacuoles.</text>
</comment>
<dbReference type="PIRSF" id="PIRSF037092">
    <property type="entry name" value="AP3_complex_delta"/>
    <property type="match status" value="1"/>
</dbReference>
<dbReference type="Proteomes" id="UP000306102">
    <property type="component" value="Unassembled WGS sequence"/>
</dbReference>
<dbReference type="AlphaFoldDB" id="A0A4S4DCJ8"/>
<evidence type="ECO:0000256" key="1">
    <source>
        <dbReference type="ARBA" id="ARBA00004308"/>
    </source>
</evidence>
<dbReference type="PANTHER" id="PTHR22781">
    <property type="entry name" value="DELTA ADAPTIN-RELATED"/>
    <property type="match status" value="1"/>
</dbReference>
<dbReference type="GO" id="GO:0010008">
    <property type="term" value="C:endosome membrane"/>
    <property type="evidence" value="ECO:0007669"/>
    <property type="project" value="TreeGrafter"/>
</dbReference>
<evidence type="ECO:0000313" key="11">
    <source>
        <dbReference type="Proteomes" id="UP000306102"/>
    </source>
</evidence>
<feature type="compositionally biased region" description="Basic and acidic residues" evidence="8">
    <location>
        <begin position="931"/>
        <end position="940"/>
    </location>
</feature>
<keyword evidence="5 7" id="KW-0653">Protein transport</keyword>
<evidence type="ECO:0000256" key="8">
    <source>
        <dbReference type="SAM" id="MobiDB-lite"/>
    </source>
</evidence>
<sequence>MAGPSIMDSLFQRTLEDLIKGTRLQLVSESTFISKAMEEIRREIKSTDLQTKSIALQKLNYLRSLHGVDTSFAAFHAVEVTSSPRFHHKQIGYLAASQSFNSSTDVLLLLTNQLRKDLNSINEFEVSLALECLSIICTIDLARDLTPEIFTLLSSSKLSIRKKAISTILKVFREYPDAVRVCFKRLVENLDSSDSQTVSSVVSVFCELASREPKSYLPLAPEFYRILVDSRNNWVLIKVLKIFALLAPLEPRLAKRIVDPICEHMRRTGAKSLMFECIRTIVTSLTDHESAVRLAVEKVREFLVEDDPNLKYLGLQALSIVAPKHLWAVVENKEVVIKSLSDADPNIKLEALCLVMVMVSEDNVAEISRVLVNYALKSDPEFCNEILGSILSTSCRNVYEIIIDFDWYVSFLGEISRMPHCQKGEEIERQLIDIGMRVKDVRPELVRVGRDLLIDPALLGNPFLHRILSAAAWVSGEYVMYSKNTIELMEALLQPRTSLLPPSIRAVYIQSSFKVLIFCLHSYLFQNEAVASSASYANDLAPGVVDSIYERECSEVDNLATSEALAGSEKNEDFNPRVLRQSAEDLSVGNYGDTIVAPGPSSSSAFLKEEHLTHGYIVSLLDVVKTALGPVAGSHEVEVQERVHNVLGLIELVEQEICDSLIQKDGNLVVGEKKASEVIKLMHDAFSEEIGPVSMSAQERVPIPDGLMLEQNLIALETICGDIQIPTSNSFSLGKPEFEDRDGAALFDSQDKEESGPSSESTSLLAEHRKLHGLYYLPSEIKETTSNEYPPANEPKLTNDVRDDVDVLVKLTEQSFVPKKKPNQSKSRPVVVRLDEGNEVRIADKKPEPKDDLISGAVQDVLSGIEAVPSSSRGKLSDKSSSKKRGKEKITTIEPENLADAGNSEVGNSNSRRSKHHSHSKERKHKSTGKNVEESEEKGHKEKQKSSHRHGKNKARQRADGGVNVVAQTPQCLDEFDEYWYDTDTLIQGRMLRKVKKMVAKKSRKAVTAMRVFAGAYLGMTGKRISTPADALYVGHHILARYSSNPESEPQLKQLIPQIASSFAGNKSVNETIQELKKHQLSTDASVFLPQPATWNSIVHPTMIFPACTRGNLTIKRLLHSLALAFGCIIASSLGCPKGVTPKYNLKPLVPMLFDIKHDIDVEKMLF</sequence>
<evidence type="ECO:0000259" key="9">
    <source>
        <dbReference type="Pfam" id="PF01602"/>
    </source>
</evidence>
<reference evidence="10 11" key="1">
    <citation type="journal article" date="2018" name="Proc. Natl. Acad. Sci. U.S.A.">
        <title>Draft genome sequence of Camellia sinensis var. sinensis provides insights into the evolution of the tea genome and tea quality.</title>
        <authorList>
            <person name="Wei C."/>
            <person name="Yang H."/>
            <person name="Wang S."/>
            <person name="Zhao J."/>
            <person name="Liu C."/>
            <person name="Gao L."/>
            <person name="Xia E."/>
            <person name="Lu Y."/>
            <person name="Tai Y."/>
            <person name="She G."/>
            <person name="Sun J."/>
            <person name="Cao H."/>
            <person name="Tong W."/>
            <person name="Gao Q."/>
            <person name="Li Y."/>
            <person name="Deng W."/>
            <person name="Jiang X."/>
            <person name="Wang W."/>
            <person name="Chen Q."/>
            <person name="Zhang S."/>
            <person name="Li H."/>
            <person name="Wu J."/>
            <person name="Wang P."/>
            <person name="Li P."/>
            <person name="Shi C."/>
            <person name="Zheng F."/>
            <person name="Jian J."/>
            <person name="Huang B."/>
            <person name="Shan D."/>
            <person name="Shi M."/>
            <person name="Fang C."/>
            <person name="Yue Y."/>
            <person name="Li F."/>
            <person name="Li D."/>
            <person name="Wei S."/>
            <person name="Han B."/>
            <person name="Jiang C."/>
            <person name="Yin Y."/>
            <person name="Xia T."/>
            <person name="Zhang Z."/>
            <person name="Bennetzen J.L."/>
            <person name="Zhao S."/>
            <person name="Wan X."/>
        </authorList>
    </citation>
    <scope>NUCLEOTIDE SEQUENCE [LARGE SCALE GENOMIC DNA]</scope>
    <source>
        <strain evidence="11">cv. Shuchazao</strain>
        <tissue evidence="10">Leaf</tissue>
    </source>
</reference>
<organism evidence="10 11">
    <name type="scientific">Camellia sinensis var. sinensis</name>
    <name type="common">China tea</name>
    <dbReference type="NCBI Taxonomy" id="542762"/>
    <lineage>
        <taxon>Eukaryota</taxon>
        <taxon>Viridiplantae</taxon>
        <taxon>Streptophyta</taxon>
        <taxon>Embryophyta</taxon>
        <taxon>Tracheophyta</taxon>
        <taxon>Spermatophyta</taxon>
        <taxon>Magnoliopsida</taxon>
        <taxon>eudicotyledons</taxon>
        <taxon>Gunneridae</taxon>
        <taxon>Pentapetalae</taxon>
        <taxon>asterids</taxon>
        <taxon>Ericales</taxon>
        <taxon>Theaceae</taxon>
        <taxon>Camellia</taxon>
    </lineage>
</organism>
<evidence type="ECO:0000256" key="7">
    <source>
        <dbReference type="PIRNR" id="PIRNR037092"/>
    </source>
</evidence>
<feature type="compositionally biased region" description="Basic residues" evidence="8">
    <location>
        <begin position="941"/>
        <end position="956"/>
    </location>
</feature>
<evidence type="ECO:0000256" key="6">
    <source>
        <dbReference type="ARBA" id="ARBA00023136"/>
    </source>
</evidence>
<dbReference type="InterPro" id="IPR017105">
    <property type="entry name" value="AP3_complex_dsu"/>
</dbReference>
<dbReference type="GO" id="GO:0030123">
    <property type="term" value="C:AP-3 adaptor complex"/>
    <property type="evidence" value="ECO:0007669"/>
    <property type="project" value="InterPro"/>
</dbReference>
<proteinExistence type="inferred from homology"/>
<dbReference type="SUPFAM" id="SSF48371">
    <property type="entry name" value="ARM repeat"/>
    <property type="match status" value="1"/>
</dbReference>
<evidence type="ECO:0000256" key="4">
    <source>
        <dbReference type="ARBA" id="ARBA00022737"/>
    </source>
</evidence>
<accession>A0A4S4DCJ8</accession>
<dbReference type="Pfam" id="PF01602">
    <property type="entry name" value="Adaptin_N"/>
    <property type="match status" value="1"/>
</dbReference>
<evidence type="ECO:0000256" key="5">
    <source>
        <dbReference type="ARBA" id="ARBA00022927"/>
    </source>
</evidence>
<dbReference type="GO" id="GO:0006623">
    <property type="term" value="P:protein targeting to vacuole"/>
    <property type="evidence" value="ECO:0007669"/>
    <property type="project" value="TreeGrafter"/>
</dbReference>
<protein>
    <recommendedName>
        <fullName evidence="7">AP-3 complex subunit delta</fullName>
    </recommendedName>
</protein>
<feature type="compositionally biased region" description="Basic residues" evidence="8">
    <location>
        <begin position="912"/>
        <end position="928"/>
    </location>
</feature>
<dbReference type="GO" id="GO:0005794">
    <property type="term" value="C:Golgi apparatus"/>
    <property type="evidence" value="ECO:0007669"/>
    <property type="project" value="UniProtKB-SubCell"/>
</dbReference>
<feature type="region of interest" description="Disordered" evidence="8">
    <location>
        <begin position="865"/>
        <end position="963"/>
    </location>
</feature>
<comment type="subcellular location">
    <subcellularLocation>
        <location evidence="1">Endomembrane system</location>
    </subcellularLocation>
    <subcellularLocation>
        <location evidence="7">Golgi apparatus</location>
    </subcellularLocation>
</comment>
<keyword evidence="7" id="KW-0333">Golgi apparatus</keyword>
<name>A0A4S4DCJ8_CAMSN</name>
<comment type="subunit">
    <text evidence="7">Adaptor protein complex 3 (AP-3) is a heterotetramer.</text>
</comment>
<comment type="caution">
    <text evidence="10">The sequence shown here is derived from an EMBL/GenBank/DDBJ whole genome shotgun (WGS) entry which is preliminary data.</text>
</comment>
<comment type="similarity">
    <text evidence="2 7">Belongs to the adaptor complexes large subunit family.</text>
</comment>